<keyword evidence="2" id="KW-1185">Reference proteome</keyword>
<evidence type="ECO:0000313" key="1">
    <source>
        <dbReference type="EMBL" id="KAK3249369.1"/>
    </source>
</evidence>
<comment type="caution">
    <text evidence="1">The sequence shown here is derived from an EMBL/GenBank/DDBJ whole genome shotgun (WGS) entry which is preliminary data.</text>
</comment>
<dbReference type="EMBL" id="LGRX02027421">
    <property type="protein sequence ID" value="KAK3249369.1"/>
    <property type="molecule type" value="Genomic_DNA"/>
</dbReference>
<name>A0AAE0F2R8_9CHLO</name>
<proteinExistence type="predicted"/>
<sequence>MQAMNSTFLTSAPISVSRKSSVARAQPLNVVALFKKKAPAKKAPKKAAAPSAPDGILGFKFDWFLKDVIGTGIGTESEAVEFKSDSKYGLLRQK</sequence>
<evidence type="ECO:0000313" key="2">
    <source>
        <dbReference type="Proteomes" id="UP001190700"/>
    </source>
</evidence>
<protein>
    <submittedName>
        <fullName evidence="1">Uncharacterized protein</fullName>
    </submittedName>
</protein>
<accession>A0AAE0F2R8</accession>
<dbReference type="AlphaFoldDB" id="A0AAE0F2R8"/>
<reference evidence="1 2" key="1">
    <citation type="journal article" date="2015" name="Genome Biol. Evol.">
        <title>Comparative Genomics of a Bacterivorous Green Alga Reveals Evolutionary Causalities and Consequences of Phago-Mixotrophic Mode of Nutrition.</title>
        <authorList>
            <person name="Burns J.A."/>
            <person name="Paasch A."/>
            <person name="Narechania A."/>
            <person name="Kim E."/>
        </authorList>
    </citation>
    <scope>NUCLEOTIDE SEQUENCE [LARGE SCALE GENOMIC DNA]</scope>
    <source>
        <strain evidence="1 2">PLY_AMNH</strain>
    </source>
</reference>
<organism evidence="1 2">
    <name type="scientific">Cymbomonas tetramitiformis</name>
    <dbReference type="NCBI Taxonomy" id="36881"/>
    <lineage>
        <taxon>Eukaryota</taxon>
        <taxon>Viridiplantae</taxon>
        <taxon>Chlorophyta</taxon>
        <taxon>Pyramimonadophyceae</taxon>
        <taxon>Pyramimonadales</taxon>
        <taxon>Pyramimonadaceae</taxon>
        <taxon>Cymbomonas</taxon>
    </lineage>
</organism>
<dbReference type="Proteomes" id="UP001190700">
    <property type="component" value="Unassembled WGS sequence"/>
</dbReference>
<gene>
    <name evidence="1" type="ORF">CYMTET_41199</name>
</gene>